<organism evidence="1 2">
    <name type="scientific">Punica granatum</name>
    <name type="common">Pomegranate</name>
    <dbReference type="NCBI Taxonomy" id="22663"/>
    <lineage>
        <taxon>Eukaryota</taxon>
        <taxon>Viridiplantae</taxon>
        <taxon>Streptophyta</taxon>
        <taxon>Embryophyta</taxon>
        <taxon>Tracheophyta</taxon>
        <taxon>Spermatophyta</taxon>
        <taxon>Magnoliopsida</taxon>
        <taxon>eudicotyledons</taxon>
        <taxon>Gunneridae</taxon>
        <taxon>Pentapetalae</taxon>
        <taxon>rosids</taxon>
        <taxon>malvids</taxon>
        <taxon>Myrtales</taxon>
        <taxon>Lythraceae</taxon>
        <taxon>Punica</taxon>
    </lineage>
</organism>
<protein>
    <submittedName>
        <fullName evidence="1">Uncharacterized protein</fullName>
    </submittedName>
</protein>
<accession>A0A2I0IIE1</accession>
<dbReference type="OrthoDB" id="1937329at2759"/>
<keyword evidence="2" id="KW-1185">Reference proteome</keyword>
<name>A0A2I0IIE1_PUNGR</name>
<evidence type="ECO:0000313" key="1">
    <source>
        <dbReference type="EMBL" id="PKI43777.1"/>
    </source>
</evidence>
<sequence length="122" mass="14326">MATVGNSLLQLQPRRGISLRLRRRRSLPTVRLGGERPRRGGLLLRSSWRRMRLKWLKMKYQIMLRRMKEYYHKLIKEIVEASAYTEAFQQRVLMEAACAVPVMAGVNFTSFRSDSRAMPVIM</sequence>
<proteinExistence type="predicted"/>
<evidence type="ECO:0000313" key="2">
    <source>
        <dbReference type="Proteomes" id="UP000233551"/>
    </source>
</evidence>
<dbReference type="PANTHER" id="PTHR34788">
    <property type="entry name" value="F15I1.22"/>
    <property type="match status" value="1"/>
</dbReference>
<dbReference type="PANTHER" id="PTHR34788:SF4">
    <property type="entry name" value="F15I1.22"/>
    <property type="match status" value="1"/>
</dbReference>
<comment type="caution">
    <text evidence="1">The sequence shown here is derived from an EMBL/GenBank/DDBJ whole genome shotgun (WGS) entry which is preliminary data.</text>
</comment>
<dbReference type="AlphaFoldDB" id="A0A2I0IIE1"/>
<dbReference type="EMBL" id="PGOL01002976">
    <property type="protein sequence ID" value="PKI43777.1"/>
    <property type="molecule type" value="Genomic_DNA"/>
</dbReference>
<dbReference type="GeneID" id="116198757"/>
<reference evidence="1 2" key="1">
    <citation type="submission" date="2017-11" db="EMBL/GenBank/DDBJ databases">
        <title>De-novo sequencing of pomegranate (Punica granatum L.) genome.</title>
        <authorList>
            <person name="Akparov Z."/>
            <person name="Amiraslanov A."/>
            <person name="Hajiyeva S."/>
            <person name="Abbasov M."/>
            <person name="Kaur K."/>
            <person name="Hamwieh A."/>
            <person name="Solovyev V."/>
            <person name="Salamov A."/>
            <person name="Braich B."/>
            <person name="Kosarev P."/>
            <person name="Mahmoud A."/>
            <person name="Hajiyev E."/>
            <person name="Babayeva S."/>
            <person name="Izzatullayeva V."/>
            <person name="Mammadov A."/>
            <person name="Mammadov A."/>
            <person name="Sharifova S."/>
            <person name="Ojaghi J."/>
            <person name="Eynullazada K."/>
            <person name="Bayramov B."/>
            <person name="Abdulazimova A."/>
            <person name="Shahmuradov I."/>
        </authorList>
    </citation>
    <scope>NUCLEOTIDE SEQUENCE [LARGE SCALE GENOMIC DNA]</scope>
    <source>
        <strain evidence="2">cv. AG2017</strain>
        <tissue evidence="1">Leaf</tissue>
    </source>
</reference>
<gene>
    <name evidence="1" type="ORF">CRG98_035788</name>
</gene>
<dbReference type="Proteomes" id="UP000233551">
    <property type="component" value="Unassembled WGS sequence"/>
</dbReference>